<protein>
    <submittedName>
        <fullName evidence="2">Uncharacterized protein</fullName>
    </submittedName>
</protein>
<feature type="region of interest" description="Disordered" evidence="1">
    <location>
        <begin position="1"/>
        <end position="56"/>
    </location>
</feature>
<accession>W6XJM7</accession>
<proteinExistence type="predicted"/>
<organism evidence="2 3">
    <name type="scientific">Cochliobolus carbonum (strain 26-R-13)</name>
    <name type="common">Maize leaf spot fungus</name>
    <name type="synonym">Bipolaris zeicola</name>
    <dbReference type="NCBI Taxonomy" id="930089"/>
    <lineage>
        <taxon>Eukaryota</taxon>
        <taxon>Fungi</taxon>
        <taxon>Dikarya</taxon>
        <taxon>Ascomycota</taxon>
        <taxon>Pezizomycotina</taxon>
        <taxon>Dothideomycetes</taxon>
        <taxon>Pleosporomycetidae</taxon>
        <taxon>Pleosporales</taxon>
        <taxon>Pleosporineae</taxon>
        <taxon>Pleosporaceae</taxon>
        <taxon>Bipolaris</taxon>
    </lineage>
</organism>
<gene>
    <name evidence="2" type="ORF">COCCADRAFT_111887</name>
</gene>
<evidence type="ECO:0000313" key="3">
    <source>
        <dbReference type="Proteomes" id="UP000053841"/>
    </source>
</evidence>
<name>W6XJM7_COCC2</name>
<dbReference type="Proteomes" id="UP000053841">
    <property type="component" value="Unassembled WGS sequence"/>
</dbReference>
<sequence length="56" mass="5562">SPLSQSSSFPSPLSPPCSPSTSKNSPTRLAATSPHSPFPMSANTCSASASQSPSPS</sequence>
<dbReference type="HOGENOM" id="CLU_3019769_0_0_1"/>
<evidence type="ECO:0000256" key="1">
    <source>
        <dbReference type="SAM" id="MobiDB-lite"/>
    </source>
</evidence>
<dbReference type="GeneID" id="19144369"/>
<feature type="compositionally biased region" description="Low complexity" evidence="1">
    <location>
        <begin position="46"/>
        <end position="56"/>
    </location>
</feature>
<dbReference type="AlphaFoldDB" id="W6XJM7"/>
<evidence type="ECO:0000313" key="2">
    <source>
        <dbReference type="EMBL" id="EUC27367.1"/>
    </source>
</evidence>
<feature type="compositionally biased region" description="Low complexity" evidence="1">
    <location>
        <begin position="1"/>
        <end position="11"/>
    </location>
</feature>
<dbReference type="EMBL" id="KI964944">
    <property type="protein sequence ID" value="EUC27367.1"/>
    <property type="molecule type" value="Genomic_DNA"/>
</dbReference>
<dbReference type="RefSeq" id="XP_007718332.1">
    <property type="nucleotide sequence ID" value="XM_007720142.1"/>
</dbReference>
<feature type="non-terminal residue" evidence="2">
    <location>
        <position position="1"/>
    </location>
</feature>
<reference evidence="2 3" key="1">
    <citation type="journal article" date="2013" name="PLoS Genet.">
        <title>Comparative genome structure, secondary metabolite, and effector coding capacity across Cochliobolus pathogens.</title>
        <authorList>
            <person name="Condon B.J."/>
            <person name="Leng Y."/>
            <person name="Wu D."/>
            <person name="Bushley K.E."/>
            <person name="Ohm R.A."/>
            <person name="Otillar R."/>
            <person name="Martin J."/>
            <person name="Schackwitz W."/>
            <person name="Grimwood J."/>
            <person name="MohdZainudin N."/>
            <person name="Xue C."/>
            <person name="Wang R."/>
            <person name="Manning V.A."/>
            <person name="Dhillon B."/>
            <person name="Tu Z.J."/>
            <person name="Steffenson B.J."/>
            <person name="Salamov A."/>
            <person name="Sun H."/>
            <person name="Lowry S."/>
            <person name="LaButti K."/>
            <person name="Han J."/>
            <person name="Copeland A."/>
            <person name="Lindquist E."/>
            <person name="Barry K."/>
            <person name="Schmutz J."/>
            <person name="Baker S.E."/>
            <person name="Ciuffetti L.M."/>
            <person name="Grigoriev I.V."/>
            <person name="Zhong S."/>
            <person name="Turgeon B.G."/>
        </authorList>
    </citation>
    <scope>NUCLEOTIDE SEQUENCE [LARGE SCALE GENOMIC DNA]</scope>
    <source>
        <strain evidence="2 3">26-R-13</strain>
    </source>
</reference>
<keyword evidence="3" id="KW-1185">Reference proteome</keyword>
<dbReference type="KEGG" id="bze:COCCADRAFT_111887"/>